<dbReference type="InterPro" id="IPR050664">
    <property type="entry name" value="Octanoyltrans_LipM/LipL"/>
</dbReference>
<protein>
    <submittedName>
        <fullName evidence="2">Lipoate--protein ligase family protein</fullName>
    </submittedName>
</protein>
<sequence>MIWHLIDSNDDMNGYENMAIDLSLIDLARTTPILRFYGWNPPALSLGKFQSVDGIDKDYLKKMGFDLVRRPSGGRAVLHYDELTYSLLMPESSSSKSVLKTYLTISKALIEGFSQFGLKCDISRDRRTTYTRFEACFATPSIYEVTVDGKKFVGSAQVRRNGIVLQHGSIPLRSHVEEYANCFKASQIEKIDLLERLKATMTSLEEHMTINVDELKRSLLKGFANVFDVEFEPFIPDLNTEKYFKEVKVWD</sequence>
<evidence type="ECO:0000313" key="2">
    <source>
        <dbReference type="EMBL" id="HGE74790.1"/>
    </source>
</evidence>
<reference evidence="2" key="1">
    <citation type="journal article" date="2020" name="mSystems">
        <title>Genome- and Community-Level Interaction Insights into Carbon Utilization and Element Cycling Functions of Hydrothermarchaeota in Hydrothermal Sediment.</title>
        <authorList>
            <person name="Zhou Z."/>
            <person name="Liu Y."/>
            <person name="Xu W."/>
            <person name="Pan J."/>
            <person name="Luo Z.H."/>
            <person name="Li M."/>
        </authorList>
    </citation>
    <scope>NUCLEOTIDE SEQUENCE [LARGE SCALE GENOMIC DNA]</scope>
    <source>
        <strain evidence="2">SpSt-966</strain>
    </source>
</reference>
<evidence type="ECO:0000259" key="1">
    <source>
        <dbReference type="PROSITE" id="PS51733"/>
    </source>
</evidence>
<keyword evidence="2" id="KW-0436">Ligase</keyword>
<name>A0A7V3VSJ3_9BACT</name>
<dbReference type="Gene3D" id="3.30.930.10">
    <property type="entry name" value="Bira Bifunctional Protein, Domain 2"/>
    <property type="match status" value="1"/>
</dbReference>
<comment type="caution">
    <text evidence="2">The sequence shown here is derived from an EMBL/GenBank/DDBJ whole genome shotgun (WGS) entry which is preliminary data.</text>
</comment>
<dbReference type="PROSITE" id="PS51733">
    <property type="entry name" value="BPL_LPL_CATALYTIC"/>
    <property type="match status" value="1"/>
</dbReference>
<dbReference type="InterPro" id="IPR004143">
    <property type="entry name" value="BPL_LPL_catalytic"/>
</dbReference>
<feature type="domain" description="BPL/LPL catalytic" evidence="1">
    <location>
        <begin position="28"/>
        <end position="231"/>
    </location>
</feature>
<dbReference type="AlphaFoldDB" id="A0A7V3VSJ3"/>
<dbReference type="PANTHER" id="PTHR43679">
    <property type="entry name" value="OCTANOYLTRANSFERASE LIPM-RELATED"/>
    <property type="match status" value="1"/>
</dbReference>
<dbReference type="SUPFAM" id="SSF55681">
    <property type="entry name" value="Class II aaRS and biotin synthetases"/>
    <property type="match status" value="1"/>
</dbReference>
<dbReference type="Pfam" id="PF21948">
    <property type="entry name" value="LplA-B_cat"/>
    <property type="match status" value="1"/>
</dbReference>
<organism evidence="2">
    <name type="scientific">Mesoaciditoga lauensis</name>
    <dbReference type="NCBI Taxonomy" id="1495039"/>
    <lineage>
        <taxon>Bacteria</taxon>
        <taxon>Thermotogati</taxon>
        <taxon>Thermotogota</taxon>
        <taxon>Thermotogae</taxon>
        <taxon>Mesoaciditogales</taxon>
        <taxon>Mesoaciditogaceae</taxon>
        <taxon>Mesoaciditoga</taxon>
    </lineage>
</organism>
<dbReference type="EMBL" id="DTPE01000067">
    <property type="protein sequence ID" value="HGE74790.1"/>
    <property type="molecule type" value="Genomic_DNA"/>
</dbReference>
<dbReference type="GO" id="GO:0016874">
    <property type="term" value="F:ligase activity"/>
    <property type="evidence" value="ECO:0007669"/>
    <property type="project" value="UniProtKB-KW"/>
</dbReference>
<proteinExistence type="predicted"/>
<dbReference type="PANTHER" id="PTHR43679:SF2">
    <property type="entry name" value="OCTANOYL-[GCVH]:PROTEIN N-OCTANOYLTRANSFERASE"/>
    <property type="match status" value="1"/>
</dbReference>
<accession>A0A7V3VSJ3</accession>
<gene>
    <name evidence="2" type="ORF">ENX73_01530</name>
</gene>
<dbReference type="CDD" id="cd16443">
    <property type="entry name" value="LplA"/>
    <property type="match status" value="1"/>
</dbReference>
<dbReference type="InterPro" id="IPR045864">
    <property type="entry name" value="aa-tRNA-synth_II/BPL/LPL"/>
</dbReference>